<dbReference type="Proteomes" id="UP001165121">
    <property type="component" value="Unassembled WGS sequence"/>
</dbReference>
<accession>A0A9W6XT15</accession>
<sequence>MPFDKAQNQCIAQQDSPGLDTPEYWQVIFNVLEDNNIWGDENSSETFYEEEPLDDITSRSAVKSNNEEPNSNGIHPQSIEVPGSNTNLSDTQQKDIAQVVFQGYEDIAEPVRAEYPRTNDKTFPQESKLNGIRSQKFHLSKLFSSENTFGLAPYPT</sequence>
<evidence type="ECO:0000256" key="1">
    <source>
        <dbReference type="SAM" id="MobiDB-lite"/>
    </source>
</evidence>
<reference evidence="2" key="1">
    <citation type="submission" date="2023-04" db="EMBL/GenBank/DDBJ databases">
        <title>Phytophthora fragariaefolia NBRC 109709.</title>
        <authorList>
            <person name="Ichikawa N."/>
            <person name="Sato H."/>
            <person name="Tonouchi N."/>
        </authorList>
    </citation>
    <scope>NUCLEOTIDE SEQUENCE</scope>
    <source>
        <strain evidence="2">NBRC 109709</strain>
    </source>
</reference>
<evidence type="ECO:0000313" key="3">
    <source>
        <dbReference type="Proteomes" id="UP001165121"/>
    </source>
</evidence>
<protein>
    <submittedName>
        <fullName evidence="2">Unnamed protein product</fullName>
    </submittedName>
</protein>
<dbReference type="EMBL" id="BSXT01001685">
    <property type="protein sequence ID" value="GMF44495.1"/>
    <property type="molecule type" value="Genomic_DNA"/>
</dbReference>
<proteinExistence type="predicted"/>
<dbReference type="OrthoDB" id="10592140at2759"/>
<dbReference type="AlphaFoldDB" id="A0A9W6XT15"/>
<feature type="region of interest" description="Disordered" evidence="1">
    <location>
        <begin position="40"/>
        <end position="90"/>
    </location>
</feature>
<evidence type="ECO:0000313" key="2">
    <source>
        <dbReference type="EMBL" id="GMF44495.1"/>
    </source>
</evidence>
<gene>
    <name evidence="2" type="ORF">Pfra01_001552000</name>
</gene>
<keyword evidence="3" id="KW-1185">Reference proteome</keyword>
<feature type="compositionally biased region" description="Polar residues" evidence="1">
    <location>
        <begin position="58"/>
        <end position="75"/>
    </location>
</feature>
<organism evidence="2 3">
    <name type="scientific">Phytophthora fragariaefolia</name>
    <dbReference type="NCBI Taxonomy" id="1490495"/>
    <lineage>
        <taxon>Eukaryota</taxon>
        <taxon>Sar</taxon>
        <taxon>Stramenopiles</taxon>
        <taxon>Oomycota</taxon>
        <taxon>Peronosporomycetes</taxon>
        <taxon>Peronosporales</taxon>
        <taxon>Peronosporaceae</taxon>
        <taxon>Phytophthora</taxon>
    </lineage>
</organism>
<comment type="caution">
    <text evidence="2">The sequence shown here is derived from an EMBL/GenBank/DDBJ whole genome shotgun (WGS) entry which is preliminary data.</text>
</comment>
<name>A0A9W6XT15_9STRA</name>